<evidence type="ECO:0000259" key="2">
    <source>
        <dbReference type="PROSITE" id="PS51457"/>
    </source>
</evidence>
<comment type="caution">
    <text evidence="3">The sequence shown here is derived from an EMBL/GenBank/DDBJ whole genome shotgun (WGS) entry which is preliminary data.</text>
</comment>
<dbReference type="PANTHER" id="PTHR34415">
    <property type="entry name" value="INTEGRASE CATALYTIC DOMAIN-CONTAINING PROTEIN"/>
    <property type="match status" value="1"/>
</dbReference>
<protein>
    <recommendedName>
        <fullName evidence="2">BEN domain-containing protein</fullName>
    </recommendedName>
</protein>
<dbReference type="EMBL" id="CALNXK010000002">
    <property type="protein sequence ID" value="CAH3033406.1"/>
    <property type="molecule type" value="Genomic_DNA"/>
</dbReference>
<dbReference type="Pfam" id="PF25273">
    <property type="entry name" value="DUF7869"/>
    <property type="match status" value="1"/>
</dbReference>
<feature type="region of interest" description="Disordered" evidence="1">
    <location>
        <begin position="406"/>
        <end position="497"/>
    </location>
</feature>
<gene>
    <name evidence="3" type="ORF">PLOB_00016492</name>
</gene>
<accession>A0ABN8MUS2</accession>
<feature type="domain" description="BEN" evidence="2">
    <location>
        <begin position="641"/>
        <end position="744"/>
    </location>
</feature>
<dbReference type="InterPro" id="IPR018379">
    <property type="entry name" value="BEN_domain"/>
</dbReference>
<proteinExistence type="predicted"/>
<evidence type="ECO:0000313" key="4">
    <source>
        <dbReference type="Proteomes" id="UP001159405"/>
    </source>
</evidence>
<feature type="compositionally biased region" description="Basic and acidic residues" evidence="1">
    <location>
        <begin position="423"/>
        <end position="439"/>
    </location>
</feature>
<name>A0ABN8MUS2_9CNID</name>
<keyword evidence="4" id="KW-1185">Reference proteome</keyword>
<dbReference type="Pfam" id="PF10523">
    <property type="entry name" value="BEN"/>
    <property type="match status" value="1"/>
</dbReference>
<evidence type="ECO:0000313" key="3">
    <source>
        <dbReference type="EMBL" id="CAH3033406.1"/>
    </source>
</evidence>
<evidence type="ECO:0000256" key="1">
    <source>
        <dbReference type="SAM" id="MobiDB-lite"/>
    </source>
</evidence>
<dbReference type="SMART" id="SM01025">
    <property type="entry name" value="BEN"/>
    <property type="match status" value="1"/>
</dbReference>
<dbReference type="Proteomes" id="UP001159405">
    <property type="component" value="Unassembled WGS sequence"/>
</dbReference>
<dbReference type="PANTHER" id="PTHR34415:SF1">
    <property type="entry name" value="INTEGRASE CATALYTIC DOMAIN-CONTAINING PROTEIN"/>
    <property type="match status" value="1"/>
</dbReference>
<sequence>MADTESIVREETPNAVIERAKKFLREGCGCSRGSKGGPCSREFREETVLFNLNNCLELTSVPRQVNYLIDEAATVGKGANATISYVHHFFSRHGLGETDVHLNADNCSGQNKNNYFLWYLAWRTATELHRNINYSFLIAGHTKFGPDRCFGILKKSFKVSFISSLYELARMVDTSSNAGVNKAQLVATHDGRVIVPVYDWSTFLGQYFKKLPNIKKFHHFRFSKDEPGVVYCREFLSSPEQAFFLLRNGVAIPPGSVLPQKINPEGLSEERRNYLYREIRQFCKPGTEDLVAPIMALRSSNKSGITDKDETSFLFACRMIMALRKLLRETNLPSKALFFFPEDNMTGIAPTKIILQKNNVVIGGTVTVNWQGERVEAEIIALSESTDELNEKDLIWSKRNLEETAQVDYGSAPNEPPKKRSRPEKSNAKEKATKTKETTEPPSTATAKVVDLRKEEKDHVAGDPYEEFLKEQRKREEDLAAKRKSATKKLNPPDSSHDVIMKKIDSPDNISLIKKQLEAKTREYDLLKNQILDHERIFKMMDRFEDSLVTLGETLGRRLSRIEQRLESLETVFRSEETYNSSGLLSNQELLTIDMDTMATLQHDEVNASIPATPAGPATPETPSRPVNADSIMERPEIPVGEDVIRTCVTPRKVQSVYATLQKEKERHRCAVKLLPYFFSDEELKGSNTDGTHGKHPLDSSKLNSLRVLVFSKFPVECTTERDKLWRQIKAKINDRCRAIKYAKRAN</sequence>
<dbReference type="PROSITE" id="PS51457">
    <property type="entry name" value="BEN"/>
    <property type="match status" value="1"/>
</dbReference>
<feature type="compositionally biased region" description="Low complexity" evidence="1">
    <location>
        <begin position="611"/>
        <end position="622"/>
    </location>
</feature>
<dbReference type="InterPro" id="IPR057191">
    <property type="entry name" value="DUF7869"/>
</dbReference>
<reference evidence="3 4" key="1">
    <citation type="submission" date="2022-05" db="EMBL/GenBank/DDBJ databases">
        <authorList>
            <consortium name="Genoscope - CEA"/>
            <person name="William W."/>
        </authorList>
    </citation>
    <scope>NUCLEOTIDE SEQUENCE [LARGE SCALE GENOMIC DNA]</scope>
</reference>
<feature type="compositionally biased region" description="Basic and acidic residues" evidence="1">
    <location>
        <begin position="450"/>
        <end position="481"/>
    </location>
</feature>
<feature type="region of interest" description="Disordered" evidence="1">
    <location>
        <begin position="609"/>
        <end position="629"/>
    </location>
</feature>
<organism evidence="3 4">
    <name type="scientific">Porites lobata</name>
    <dbReference type="NCBI Taxonomy" id="104759"/>
    <lineage>
        <taxon>Eukaryota</taxon>
        <taxon>Metazoa</taxon>
        <taxon>Cnidaria</taxon>
        <taxon>Anthozoa</taxon>
        <taxon>Hexacorallia</taxon>
        <taxon>Scleractinia</taxon>
        <taxon>Fungiina</taxon>
        <taxon>Poritidae</taxon>
        <taxon>Porites</taxon>
    </lineage>
</organism>